<feature type="compositionally biased region" description="Polar residues" evidence="2">
    <location>
        <begin position="187"/>
        <end position="206"/>
    </location>
</feature>
<feature type="compositionally biased region" description="Polar residues" evidence="2">
    <location>
        <begin position="366"/>
        <end position="376"/>
    </location>
</feature>
<feature type="region of interest" description="Disordered" evidence="2">
    <location>
        <begin position="140"/>
        <end position="221"/>
    </location>
</feature>
<accession>A0A8H7ETF2</accession>
<evidence type="ECO:0000313" key="6">
    <source>
        <dbReference type="Proteomes" id="UP000605846"/>
    </source>
</evidence>
<gene>
    <name evidence="5" type="ORF">EC973_003813</name>
</gene>
<evidence type="ECO:0000256" key="1">
    <source>
        <dbReference type="ARBA" id="ARBA00009407"/>
    </source>
</evidence>
<keyword evidence="6" id="KW-1185">Reference proteome</keyword>
<feature type="compositionally biased region" description="Polar residues" evidence="2">
    <location>
        <begin position="160"/>
        <end position="180"/>
    </location>
</feature>
<dbReference type="Pfam" id="PF16979">
    <property type="entry name" value="SIN1_PH"/>
    <property type="match status" value="1"/>
</dbReference>
<evidence type="ECO:0000313" key="5">
    <source>
        <dbReference type="EMBL" id="KAF7729735.1"/>
    </source>
</evidence>
<dbReference type="InterPro" id="IPR008828">
    <property type="entry name" value="Sin1/Avo1"/>
</dbReference>
<evidence type="ECO:0000259" key="3">
    <source>
        <dbReference type="Pfam" id="PF16978"/>
    </source>
</evidence>
<proteinExistence type="inferred from homology"/>
<feature type="domain" description="SIN1-type PH" evidence="4">
    <location>
        <begin position="561"/>
        <end position="650"/>
    </location>
</feature>
<dbReference type="GO" id="GO:0038203">
    <property type="term" value="P:TORC2 signaling"/>
    <property type="evidence" value="ECO:0007669"/>
    <property type="project" value="TreeGrafter"/>
</dbReference>
<comment type="similarity">
    <text evidence="1">Belongs to the SIN1 family.</text>
</comment>
<feature type="compositionally biased region" description="Low complexity" evidence="2">
    <location>
        <begin position="73"/>
        <end position="88"/>
    </location>
</feature>
<dbReference type="GO" id="GO:0005886">
    <property type="term" value="C:plasma membrane"/>
    <property type="evidence" value="ECO:0007669"/>
    <property type="project" value="TreeGrafter"/>
</dbReference>
<evidence type="ECO:0000259" key="4">
    <source>
        <dbReference type="Pfam" id="PF16979"/>
    </source>
</evidence>
<dbReference type="InterPro" id="IPR031567">
    <property type="entry name" value="CRIM_dom"/>
</dbReference>
<sequence length="650" mass="72073">MSCDYIRLAATTYPEMQFCYSPGYENILSKDQAPFGNTTLVGALRTKTRAHRPRKFGVMNQPAPTAADRKSTPDNNETTEETTGSLSKTESRRRTSQQTMPARKLSAPTLCITEASQTQRSRPKFSDDAAVALMNKEALIKTHRRNNSSTTSFSNGNTSDAMTTSLHPSIESTIGPSPRSSLDAEATQASYPLSQPRSTSNLTPSQPKAEEKPHPPLQYTKQNAPTLQQRPLQAKSALSALIAEKASSAENPFSEFAFVSGKGEANPVIVNVFLPYSSQAYKPVSISVRRDAVIYDVIGYILYDYVEEKREPDLEEDAFDAAQWVLMLAEDDGEIEDDIPLKENEQIRAKLGRSAPNLEEIKKATKSTTTDQSQTGPAPGRPMDNNDVMSEFGPLDPVYTTQQQQHHHQKQQTADSSAVAVPVPSTNTRLTKSAGPMTFIKNFRIRLMTDETVAATTTIPVYAEMMVGDVLALVSMKRKLNPDEHILTIADSNVVIPNDTPVESLRDVTDLCLMRKVAGLTHPNSSNIRRSPNKKKKEEMYYPTLFSAGSTLAANDGLLSQYKKYVVNRKMPMFVGKRESILTVDGDYIHIMPPEHKGMFDSVKTTAFHASTVISCKRSKKVPTNFKLVVMKDRYKTYEFEAESGKEARE</sequence>
<dbReference type="Gene3D" id="2.30.29.30">
    <property type="entry name" value="Pleckstrin-homology domain (PH domain)/Phosphotyrosine-binding domain (PTB)"/>
    <property type="match status" value="1"/>
</dbReference>
<dbReference type="PANTHER" id="PTHR13335">
    <property type="entry name" value="TARGET OF RAPAMYCIN COMPLEX 2 SUBUNIT MAPKAP1"/>
    <property type="match status" value="1"/>
</dbReference>
<dbReference type="GO" id="GO:0005737">
    <property type="term" value="C:cytoplasm"/>
    <property type="evidence" value="ECO:0007669"/>
    <property type="project" value="TreeGrafter"/>
</dbReference>
<dbReference type="AlphaFoldDB" id="A0A8H7ETF2"/>
<dbReference type="EMBL" id="JABAYA010000022">
    <property type="protein sequence ID" value="KAF7729735.1"/>
    <property type="molecule type" value="Genomic_DNA"/>
</dbReference>
<dbReference type="GO" id="GO:0005546">
    <property type="term" value="F:phosphatidylinositol-4,5-bisphosphate binding"/>
    <property type="evidence" value="ECO:0007669"/>
    <property type="project" value="TreeGrafter"/>
</dbReference>
<feature type="domain" description="CRIM" evidence="3">
    <location>
        <begin position="235"/>
        <end position="348"/>
    </location>
</feature>
<evidence type="ECO:0000256" key="2">
    <source>
        <dbReference type="SAM" id="MobiDB-lite"/>
    </source>
</evidence>
<dbReference type="InterPro" id="IPR031313">
    <property type="entry name" value="Sin1_PH_dom"/>
</dbReference>
<feature type="region of interest" description="Disordered" evidence="2">
    <location>
        <begin position="48"/>
        <end position="125"/>
    </location>
</feature>
<dbReference type="InterPro" id="IPR011993">
    <property type="entry name" value="PH-like_dom_sf"/>
</dbReference>
<name>A0A8H7ETF2_9FUNG</name>
<dbReference type="OrthoDB" id="241990at2759"/>
<protein>
    <submittedName>
        <fullName evidence="5">Uncharacterized protein</fullName>
    </submittedName>
</protein>
<dbReference type="PANTHER" id="PTHR13335:SF1">
    <property type="entry name" value="TARGET OF RAPAMYCIN COMPLEX 2 SUBUNIT MAPKAP1"/>
    <property type="match status" value="1"/>
</dbReference>
<dbReference type="GO" id="GO:0031932">
    <property type="term" value="C:TORC2 complex"/>
    <property type="evidence" value="ECO:0007669"/>
    <property type="project" value="InterPro"/>
</dbReference>
<dbReference type="Pfam" id="PF16978">
    <property type="entry name" value="CRIM"/>
    <property type="match status" value="1"/>
</dbReference>
<organism evidence="5 6">
    <name type="scientific">Apophysomyces ossiformis</name>
    <dbReference type="NCBI Taxonomy" id="679940"/>
    <lineage>
        <taxon>Eukaryota</taxon>
        <taxon>Fungi</taxon>
        <taxon>Fungi incertae sedis</taxon>
        <taxon>Mucoromycota</taxon>
        <taxon>Mucoromycotina</taxon>
        <taxon>Mucoromycetes</taxon>
        <taxon>Mucorales</taxon>
        <taxon>Mucorineae</taxon>
        <taxon>Mucoraceae</taxon>
        <taxon>Apophysomyces</taxon>
    </lineage>
</organism>
<feature type="region of interest" description="Disordered" evidence="2">
    <location>
        <begin position="363"/>
        <end position="420"/>
    </location>
</feature>
<comment type="caution">
    <text evidence="5">The sequence shown here is derived from an EMBL/GenBank/DDBJ whole genome shotgun (WGS) entry which is preliminary data.</text>
</comment>
<reference evidence="5" key="1">
    <citation type="submission" date="2020-01" db="EMBL/GenBank/DDBJ databases">
        <title>Genome Sequencing of Three Apophysomyces-Like Fungal Strains Confirms a Novel Fungal Genus in the Mucoromycota with divergent Burkholderia-like Endosymbiotic Bacteria.</title>
        <authorList>
            <person name="Stajich J.E."/>
            <person name="Macias A.M."/>
            <person name="Carter-House D."/>
            <person name="Lovett B."/>
            <person name="Kasson L.R."/>
            <person name="Berry K."/>
            <person name="Grigoriev I."/>
            <person name="Chang Y."/>
            <person name="Spatafora J."/>
            <person name="Kasson M.T."/>
        </authorList>
    </citation>
    <scope>NUCLEOTIDE SEQUENCE</scope>
    <source>
        <strain evidence="5">NRRL A-21654</strain>
    </source>
</reference>
<dbReference type="Proteomes" id="UP000605846">
    <property type="component" value="Unassembled WGS sequence"/>
</dbReference>
<feature type="compositionally biased region" description="Low complexity" evidence="2">
    <location>
        <begin position="147"/>
        <end position="159"/>
    </location>
</feature>